<dbReference type="AlphaFoldDB" id="A0AAX1UNK9"/>
<evidence type="ECO:0000313" key="1">
    <source>
        <dbReference type="EMBL" id="RHZ96458.1"/>
    </source>
</evidence>
<protein>
    <submittedName>
        <fullName evidence="1">Uncharacterized protein</fullName>
    </submittedName>
</protein>
<comment type="caution">
    <text evidence="1">The sequence shown here is derived from an EMBL/GenBank/DDBJ whole genome shotgun (WGS) entry which is preliminary data.</text>
</comment>
<dbReference type="RefSeq" id="WP_118999685.1">
    <property type="nucleotide sequence ID" value="NZ_QWGP01000005.1"/>
</dbReference>
<name>A0AAX1UNK9_CERSP</name>
<sequence length="213" mass="22643">MPTFPLTRATFFGTLRLLVSEVDLPAAQEISRTAAGEVLTADLGARLWRARVALAPVSIRDAEALRVQFSQLRMAGASFVMNPFPTCGPKASPTGAALTGYTPRIAAVSGGVLSIKGLPPGFTLARGDFLSFTYGSSPLRYAFHQVADTVTADGTGLTPNFEVQPGIRSGAVPDLNVTLYQPRMKAVLTDLDMGEIRGPKRFGIAFSAIQTLR</sequence>
<accession>A0AAX1UNK9</accession>
<reference evidence="1 2" key="1">
    <citation type="submission" date="2018-08" db="EMBL/GenBank/DDBJ databases">
        <title>Draft genome sequence of Rhodobacter sphaeroides FY.</title>
        <authorList>
            <person name="Rayyan A."/>
            <person name="Meyer T.E."/>
            <person name="Kyndt J.A."/>
        </authorList>
    </citation>
    <scope>NUCLEOTIDE SEQUENCE [LARGE SCALE GENOMIC DNA]</scope>
    <source>
        <strain evidence="1 2">FY</strain>
    </source>
</reference>
<proteinExistence type="predicted"/>
<gene>
    <name evidence="1" type="ORF">D1114_07035</name>
</gene>
<dbReference type="EMBL" id="QWGP01000005">
    <property type="protein sequence ID" value="RHZ96458.1"/>
    <property type="molecule type" value="Genomic_DNA"/>
</dbReference>
<dbReference type="Proteomes" id="UP000266305">
    <property type="component" value="Unassembled WGS sequence"/>
</dbReference>
<evidence type="ECO:0000313" key="2">
    <source>
        <dbReference type="Proteomes" id="UP000266305"/>
    </source>
</evidence>
<organism evidence="1 2">
    <name type="scientific">Cereibacter sphaeroides</name>
    <name type="common">Rhodobacter sphaeroides</name>
    <dbReference type="NCBI Taxonomy" id="1063"/>
    <lineage>
        <taxon>Bacteria</taxon>
        <taxon>Pseudomonadati</taxon>
        <taxon>Pseudomonadota</taxon>
        <taxon>Alphaproteobacteria</taxon>
        <taxon>Rhodobacterales</taxon>
        <taxon>Paracoccaceae</taxon>
        <taxon>Cereibacter</taxon>
    </lineage>
</organism>